<dbReference type="EMBL" id="BJXX01000220">
    <property type="protein sequence ID" value="GEN36722.1"/>
    <property type="molecule type" value="Genomic_DNA"/>
</dbReference>
<feature type="domain" description="Acetophenone carboxylase-like C-terminal" evidence="4">
    <location>
        <begin position="525"/>
        <end position="696"/>
    </location>
</feature>
<dbReference type="AlphaFoldDB" id="A0A511VHS1"/>
<keyword evidence="6" id="KW-1185">Reference proteome</keyword>
<dbReference type="PANTHER" id="PTHR11365:SF23">
    <property type="entry name" value="HYPOTHETICAL 5-OXOPROLINASE (EUROFUNG)-RELATED"/>
    <property type="match status" value="1"/>
</dbReference>
<sequence length="724" mass="80221">MKQVSVDIGGTFTDCFLVWDDIYLETKALTTHHNLALGFMEALEQACKELGKDIRTVLSQLDSVRYATTLGTNALIERKGPKIGLLTTAGYESQVPLSRGRGYGDGLTPQEQQDLPAGQRPEPIVPIPMIAGIRERIDYKGDIVMPLDEEHLRQQIRHLVDRGTQAFVVGLVNSVVNPVHERRVEEILLEEYPTHMLGAIPVILSHQVAERKGEYVRITSAILDAYLHDQMYHALSSLEMTLKEYGYNKPMLVVHNIGGMAQLNSTHALQTIHSGPTAGINAAEHLSEEFNVGHLVAMDMGGTSCDIGVVVGGGIRFYDFNPVIDRWLVSVPMLHLGIIGAGGGSIARYDKTLKHIEVGPASAGSEPGPACFDRGGIDPTVTDADLILGYLDPEYYAEGHIALNKKRSEFAIREAICDELDISVVEAARQIKKKVDTNMAHAIFKELGVKGYDPKNFTLLAYGGNGPLHCCGIAKVLDIEKILIPPFSPIFSAVGAGIMNQVNIHEKSVFMNIYDSNTRSLFKEYDRFNSIVEELEEEGKEELLRQGIPEEAIQHRLELDMRYGNQLTQTSVISPVNRLNNMAEVLELVNSFSVNYGERFGEGSQQPEAGIRINTIRVLSFIELERVEFKKPIEDQTEAPKPVSKRNCYFVDIDEPVLTNVYRTQLIQPGAVIEGPALVESPRTTYLIEPGWKLIMGEQNSAWIVNNLNNSSSDKFQTNTMAVK</sequence>
<name>A0A511VHS1_9BACL</name>
<dbReference type="InterPro" id="IPR049517">
    <property type="entry name" value="ACX-like_C"/>
</dbReference>
<protein>
    <submittedName>
        <fullName evidence="5">5-oxoprolinase</fullName>
    </submittedName>
</protein>
<dbReference type="RefSeq" id="WP_146812352.1">
    <property type="nucleotide sequence ID" value="NZ_BJXX01000220.1"/>
</dbReference>
<evidence type="ECO:0000259" key="4">
    <source>
        <dbReference type="Pfam" id="PF19278"/>
    </source>
</evidence>
<dbReference type="PANTHER" id="PTHR11365">
    <property type="entry name" value="5-OXOPROLINASE RELATED"/>
    <property type="match status" value="1"/>
</dbReference>
<dbReference type="GO" id="GO:0017168">
    <property type="term" value="F:5-oxoprolinase (ATP-hydrolyzing) activity"/>
    <property type="evidence" value="ECO:0007669"/>
    <property type="project" value="TreeGrafter"/>
</dbReference>
<evidence type="ECO:0000259" key="3">
    <source>
        <dbReference type="Pfam" id="PF05378"/>
    </source>
</evidence>
<dbReference type="GO" id="GO:0005829">
    <property type="term" value="C:cytosol"/>
    <property type="evidence" value="ECO:0007669"/>
    <property type="project" value="TreeGrafter"/>
</dbReference>
<gene>
    <name evidence="5" type="ORF">ADA01nite_41820</name>
</gene>
<evidence type="ECO:0000256" key="1">
    <source>
        <dbReference type="SAM" id="MobiDB-lite"/>
    </source>
</evidence>
<feature type="domain" description="Hydantoinase A/oxoprolinase" evidence="2">
    <location>
        <begin position="217"/>
        <end position="498"/>
    </location>
</feature>
<dbReference type="Proteomes" id="UP000321157">
    <property type="component" value="Unassembled WGS sequence"/>
</dbReference>
<proteinExistence type="predicted"/>
<accession>A0A511VHS1</accession>
<dbReference type="Pfam" id="PF19278">
    <property type="entry name" value="Hydant_A_C"/>
    <property type="match status" value="1"/>
</dbReference>
<evidence type="ECO:0000313" key="6">
    <source>
        <dbReference type="Proteomes" id="UP000321157"/>
    </source>
</evidence>
<evidence type="ECO:0000259" key="2">
    <source>
        <dbReference type="Pfam" id="PF01968"/>
    </source>
</evidence>
<feature type="domain" description="Hydantoinase/oxoprolinase N-terminal" evidence="3">
    <location>
        <begin position="4"/>
        <end position="191"/>
    </location>
</feature>
<reference evidence="5 6" key="1">
    <citation type="submission" date="2019-07" db="EMBL/GenBank/DDBJ databases">
        <title>Whole genome shotgun sequence of Aneurinibacillus danicus NBRC 102444.</title>
        <authorList>
            <person name="Hosoyama A."/>
            <person name="Uohara A."/>
            <person name="Ohji S."/>
            <person name="Ichikawa N."/>
        </authorList>
    </citation>
    <scope>NUCLEOTIDE SEQUENCE [LARGE SCALE GENOMIC DNA]</scope>
    <source>
        <strain evidence="5 6">NBRC 102444</strain>
    </source>
</reference>
<dbReference type="OrthoDB" id="9768323at2"/>
<dbReference type="GO" id="GO:0006749">
    <property type="term" value="P:glutathione metabolic process"/>
    <property type="evidence" value="ECO:0007669"/>
    <property type="project" value="TreeGrafter"/>
</dbReference>
<dbReference type="Pfam" id="PF01968">
    <property type="entry name" value="Hydantoinase_A"/>
    <property type="match status" value="1"/>
</dbReference>
<dbReference type="InterPro" id="IPR002821">
    <property type="entry name" value="Hydantoinase_A"/>
</dbReference>
<evidence type="ECO:0000313" key="5">
    <source>
        <dbReference type="EMBL" id="GEN36722.1"/>
    </source>
</evidence>
<dbReference type="InterPro" id="IPR045079">
    <property type="entry name" value="Oxoprolinase-like"/>
</dbReference>
<organism evidence="5 6">
    <name type="scientific">Aneurinibacillus danicus</name>
    <dbReference type="NCBI Taxonomy" id="267746"/>
    <lineage>
        <taxon>Bacteria</taxon>
        <taxon>Bacillati</taxon>
        <taxon>Bacillota</taxon>
        <taxon>Bacilli</taxon>
        <taxon>Bacillales</taxon>
        <taxon>Paenibacillaceae</taxon>
        <taxon>Aneurinibacillus group</taxon>
        <taxon>Aneurinibacillus</taxon>
    </lineage>
</organism>
<feature type="region of interest" description="Disordered" evidence="1">
    <location>
        <begin position="101"/>
        <end position="121"/>
    </location>
</feature>
<comment type="caution">
    <text evidence="5">The sequence shown here is derived from an EMBL/GenBank/DDBJ whole genome shotgun (WGS) entry which is preliminary data.</text>
</comment>
<dbReference type="Pfam" id="PF05378">
    <property type="entry name" value="Hydant_A_N"/>
    <property type="match status" value="1"/>
</dbReference>
<dbReference type="InterPro" id="IPR008040">
    <property type="entry name" value="Hydant_A_N"/>
</dbReference>